<dbReference type="EMBL" id="JACHHB010000004">
    <property type="protein sequence ID" value="MBB5173122.1"/>
    <property type="molecule type" value="Genomic_DNA"/>
</dbReference>
<comment type="caution">
    <text evidence="1">The sequence shown here is derived from an EMBL/GenBank/DDBJ whole genome shotgun (WGS) entry which is preliminary data.</text>
</comment>
<evidence type="ECO:0000313" key="1">
    <source>
        <dbReference type="EMBL" id="MBB5173122.1"/>
    </source>
</evidence>
<proteinExistence type="predicted"/>
<dbReference type="InterPro" id="IPR023164">
    <property type="entry name" value="YqgQ-like_sf"/>
</dbReference>
<sequence length="62" mass="7542">MKTYYDVQQLLKQFGTFVYTGNRGADIDLMEEEVKELFEWGMLDRQTYQETRLILKQERSKE</sequence>
<dbReference type="SUPFAM" id="SSF158379">
    <property type="entry name" value="YqgQ-like"/>
    <property type="match status" value="1"/>
</dbReference>
<evidence type="ECO:0000313" key="2">
    <source>
        <dbReference type="Proteomes" id="UP000551878"/>
    </source>
</evidence>
<protein>
    <submittedName>
        <fullName evidence="1">Uncharacterized protein YqgQ</fullName>
    </submittedName>
</protein>
<dbReference type="Gene3D" id="1.10.287.760">
    <property type="entry name" value="YqgQ-like"/>
    <property type="match status" value="1"/>
</dbReference>
<dbReference type="Pfam" id="PF06014">
    <property type="entry name" value="YqgQ-like"/>
    <property type="match status" value="1"/>
</dbReference>
<keyword evidence="2" id="KW-1185">Reference proteome</keyword>
<gene>
    <name evidence="1" type="ORF">HNQ41_001285</name>
</gene>
<accession>A0A840QP13</accession>
<dbReference type="AlphaFoldDB" id="A0A840QP13"/>
<organism evidence="1 2">
    <name type="scientific">Texcoconibacillus texcoconensis</name>
    <dbReference type="NCBI Taxonomy" id="1095777"/>
    <lineage>
        <taxon>Bacteria</taxon>
        <taxon>Bacillati</taxon>
        <taxon>Bacillota</taxon>
        <taxon>Bacilli</taxon>
        <taxon>Bacillales</taxon>
        <taxon>Bacillaceae</taxon>
        <taxon>Texcoconibacillus</taxon>
    </lineage>
</organism>
<dbReference type="RefSeq" id="WP_184663560.1">
    <property type="nucleotide sequence ID" value="NZ_JACHHB010000004.1"/>
</dbReference>
<name>A0A840QP13_9BACI</name>
<dbReference type="InterPro" id="IPR009256">
    <property type="entry name" value="YqgQ-like"/>
</dbReference>
<reference evidence="1 2" key="1">
    <citation type="submission" date="2020-08" db="EMBL/GenBank/DDBJ databases">
        <title>Genomic Encyclopedia of Type Strains, Phase IV (KMG-IV): sequencing the most valuable type-strain genomes for metagenomic binning, comparative biology and taxonomic classification.</title>
        <authorList>
            <person name="Goeker M."/>
        </authorList>
    </citation>
    <scope>NUCLEOTIDE SEQUENCE [LARGE SCALE GENOMIC DNA]</scope>
    <source>
        <strain evidence="1 2">DSM 24696</strain>
    </source>
</reference>
<dbReference type="Proteomes" id="UP000551878">
    <property type="component" value="Unassembled WGS sequence"/>
</dbReference>